<dbReference type="EMBL" id="JBHSJB010000033">
    <property type="protein sequence ID" value="MFC5058628.1"/>
    <property type="molecule type" value="Genomic_DNA"/>
</dbReference>
<dbReference type="RefSeq" id="WP_380648275.1">
    <property type="nucleotide sequence ID" value="NZ_JBHSJB010000033.1"/>
</dbReference>
<dbReference type="Proteomes" id="UP001595833">
    <property type="component" value="Unassembled WGS sequence"/>
</dbReference>
<evidence type="ECO:0000259" key="2">
    <source>
        <dbReference type="Pfam" id="PF14361"/>
    </source>
</evidence>
<evidence type="ECO:0000313" key="3">
    <source>
        <dbReference type="EMBL" id="MFC5058628.1"/>
    </source>
</evidence>
<gene>
    <name evidence="3" type="ORF">ACFPFM_33375</name>
</gene>
<keyword evidence="4" id="KW-1185">Reference proteome</keyword>
<dbReference type="PANTHER" id="PTHR33744:SF1">
    <property type="entry name" value="DNA-BINDING TRANSCRIPTIONAL ACTIVATOR ADER"/>
    <property type="match status" value="1"/>
</dbReference>
<name>A0ABV9Y7G2_9PSEU</name>
<accession>A0ABV9Y7G2</accession>
<dbReference type="InterPro" id="IPR042070">
    <property type="entry name" value="PucR_C-HTH_sf"/>
</dbReference>
<dbReference type="InterPro" id="IPR025736">
    <property type="entry name" value="PucR_C-HTH_dom"/>
</dbReference>
<dbReference type="InterPro" id="IPR025751">
    <property type="entry name" value="RsbRD_N_dom"/>
</dbReference>
<sequence length="417" mass="45390">MRLAEGGVRRLSGGIVRVSGALNVVCTNEKGRTVPEPLAAQLALVATQLLQRADELVAAQLRVTGAIGSYRVVPPSEVQPSAYRNVVRVVCALRGEDHLPAGVAADERETGRRRALQGIPGADVLTAYRSCIALLRDEFLRVAQARATPADAVLLGTQRIWRLGDHYSNEFLDGYREAELDLTRRAEQQQTILLARLVEGTMTTDQTVAAGVGFGLAADKRYWVLRARSDGADPLALRRRLERAAGAQDTALVGTYGGDVVAVLSRPITGELTDDVTVGLAGPTGLPQLRAGFAEATQLLEVATRFGHRGIVDRDCLALRLAVAKEPELGKHLHARYVEPVEANSAIGEALLTSVETYLTRRRSIPEAATALSVHVNTLRYRLERFATLTGADLQDTDTMFEIWWALQYRTLYEPPI</sequence>
<proteinExistence type="predicted"/>
<organism evidence="3 4">
    <name type="scientific">Saccharothrix xinjiangensis</name>
    <dbReference type="NCBI Taxonomy" id="204798"/>
    <lineage>
        <taxon>Bacteria</taxon>
        <taxon>Bacillati</taxon>
        <taxon>Actinomycetota</taxon>
        <taxon>Actinomycetes</taxon>
        <taxon>Pseudonocardiales</taxon>
        <taxon>Pseudonocardiaceae</taxon>
        <taxon>Saccharothrix</taxon>
    </lineage>
</organism>
<dbReference type="Gene3D" id="1.10.10.2840">
    <property type="entry name" value="PucR C-terminal helix-turn-helix domain"/>
    <property type="match status" value="1"/>
</dbReference>
<comment type="caution">
    <text evidence="3">The sequence shown here is derived from an EMBL/GenBank/DDBJ whole genome shotgun (WGS) entry which is preliminary data.</text>
</comment>
<dbReference type="Pfam" id="PF13556">
    <property type="entry name" value="HTH_30"/>
    <property type="match status" value="1"/>
</dbReference>
<protein>
    <submittedName>
        <fullName evidence="3">PucR family transcriptional regulator</fullName>
    </submittedName>
</protein>
<dbReference type="Pfam" id="PF14361">
    <property type="entry name" value="RsbRD_N"/>
    <property type="match status" value="1"/>
</dbReference>
<evidence type="ECO:0000313" key="4">
    <source>
        <dbReference type="Proteomes" id="UP001595833"/>
    </source>
</evidence>
<feature type="domain" description="PucR C-terminal helix-turn-helix" evidence="1">
    <location>
        <begin position="351"/>
        <end position="408"/>
    </location>
</feature>
<reference evidence="4" key="1">
    <citation type="journal article" date="2019" name="Int. J. Syst. Evol. Microbiol.">
        <title>The Global Catalogue of Microorganisms (GCM) 10K type strain sequencing project: providing services to taxonomists for standard genome sequencing and annotation.</title>
        <authorList>
            <consortium name="The Broad Institute Genomics Platform"/>
            <consortium name="The Broad Institute Genome Sequencing Center for Infectious Disease"/>
            <person name="Wu L."/>
            <person name="Ma J."/>
        </authorList>
    </citation>
    <scope>NUCLEOTIDE SEQUENCE [LARGE SCALE GENOMIC DNA]</scope>
    <source>
        <strain evidence="4">KCTC 12848</strain>
    </source>
</reference>
<evidence type="ECO:0000259" key="1">
    <source>
        <dbReference type="Pfam" id="PF13556"/>
    </source>
</evidence>
<dbReference type="PANTHER" id="PTHR33744">
    <property type="entry name" value="CARBOHYDRATE DIACID REGULATOR"/>
    <property type="match status" value="1"/>
</dbReference>
<dbReference type="InterPro" id="IPR051448">
    <property type="entry name" value="CdaR-like_regulators"/>
</dbReference>
<feature type="domain" description="RsbT co-antagonist protein RsbRD N-terminal" evidence="2">
    <location>
        <begin position="53"/>
        <end position="189"/>
    </location>
</feature>